<evidence type="ECO:0000256" key="1">
    <source>
        <dbReference type="SAM" id="MobiDB-lite"/>
    </source>
</evidence>
<evidence type="ECO:0000259" key="2">
    <source>
        <dbReference type="Pfam" id="PF15787"/>
    </source>
</evidence>
<organism evidence="3">
    <name type="scientific">Anisakis simplex</name>
    <name type="common">Herring worm</name>
    <dbReference type="NCBI Taxonomy" id="6269"/>
    <lineage>
        <taxon>Eukaryota</taxon>
        <taxon>Metazoa</taxon>
        <taxon>Ecdysozoa</taxon>
        <taxon>Nematoda</taxon>
        <taxon>Chromadorea</taxon>
        <taxon>Rhabditida</taxon>
        <taxon>Spirurina</taxon>
        <taxon>Ascaridomorpha</taxon>
        <taxon>Ascaridoidea</taxon>
        <taxon>Anisakidae</taxon>
        <taxon>Anisakis</taxon>
        <taxon>Anisakis simplex complex</taxon>
    </lineage>
</organism>
<feature type="domain" description="DUF4704" evidence="2">
    <location>
        <begin position="1"/>
        <end position="225"/>
    </location>
</feature>
<dbReference type="PANTHER" id="PTHR13743:SF162">
    <property type="entry name" value="NEUROBEACHIN"/>
    <property type="match status" value="1"/>
</dbReference>
<dbReference type="InterPro" id="IPR050865">
    <property type="entry name" value="BEACH_Domain"/>
</dbReference>
<dbReference type="Pfam" id="PF15787">
    <property type="entry name" value="DUF4704"/>
    <property type="match status" value="1"/>
</dbReference>
<dbReference type="GO" id="GO:0016020">
    <property type="term" value="C:membrane"/>
    <property type="evidence" value="ECO:0007669"/>
    <property type="project" value="TreeGrafter"/>
</dbReference>
<dbReference type="InterPro" id="IPR016024">
    <property type="entry name" value="ARM-type_fold"/>
</dbReference>
<feature type="compositionally biased region" description="Basic and acidic residues" evidence="1">
    <location>
        <begin position="269"/>
        <end position="279"/>
    </location>
</feature>
<dbReference type="WBParaSite" id="ASIM_0002044001-mRNA-1">
    <property type="protein sequence ID" value="ASIM_0002044001-mRNA-1"/>
    <property type="gene ID" value="ASIM_0002044001"/>
</dbReference>
<dbReference type="PANTHER" id="PTHR13743">
    <property type="entry name" value="BEIGE/BEACH-RELATED"/>
    <property type="match status" value="1"/>
</dbReference>
<dbReference type="InterPro" id="IPR031570">
    <property type="entry name" value="NBEA/BDCP_DUF4704"/>
</dbReference>
<protein>
    <submittedName>
        <fullName evidence="3">DUF4704 domain-containing protein</fullName>
    </submittedName>
</protein>
<sequence>LALTTRLLAERPAVMVPAFDRNKGLAVVFKLLNSTNELIRVPALKIFGFFLCRSTLKRKNDSVGNLNLFTLLTDRLLLNASYLSLATYNALFEILVEQMTPLISYTSHVPITDALSFENPTLLKVIANLITQSEERPELIKVKRVFLEDLIKMCENSRDNRRTILQMSVWQEWLISLAYVFPTNDDEATITELVYRVFEQLLFHAIRLEYGGWRVWVDTLAIAHSKVSWERYRASSRVYSSPTNRNANGDVIAETVSDIVSSVVQNVDGKSDGNERHEGSGALSTPEEQPTAIYRTPEFRWSNIHLRLLNDLLSAIENVVVEWR</sequence>
<dbReference type="GO" id="GO:0008104">
    <property type="term" value="P:intracellular protein localization"/>
    <property type="evidence" value="ECO:0007669"/>
    <property type="project" value="TreeGrafter"/>
</dbReference>
<dbReference type="GO" id="GO:0019901">
    <property type="term" value="F:protein kinase binding"/>
    <property type="evidence" value="ECO:0007669"/>
    <property type="project" value="TreeGrafter"/>
</dbReference>
<accession>A0A0M3KHH5</accession>
<feature type="region of interest" description="Disordered" evidence="1">
    <location>
        <begin position="267"/>
        <end position="289"/>
    </location>
</feature>
<name>A0A0M3KHH5_ANISI</name>
<dbReference type="AlphaFoldDB" id="A0A0M3KHH5"/>
<dbReference type="GO" id="GO:0005829">
    <property type="term" value="C:cytosol"/>
    <property type="evidence" value="ECO:0007669"/>
    <property type="project" value="TreeGrafter"/>
</dbReference>
<dbReference type="SUPFAM" id="SSF48371">
    <property type="entry name" value="ARM repeat"/>
    <property type="match status" value="1"/>
</dbReference>
<reference evidence="3" key="1">
    <citation type="submission" date="2017-02" db="UniProtKB">
        <authorList>
            <consortium name="WormBaseParasite"/>
        </authorList>
    </citation>
    <scope>IDENTIFICATION</scope>
</reference>
<proteinExistence type="predicted"/>
<evidence type="ECO:0000313" key="3">
    <source>
        <dbReference type="WBParaSite" id="ASIM_0002044001-mRNA-1"/>
    </source>
</evidence>